<accession>A0A926UV92</accession>
<reference evidence="1" key="2">
    <citation type="submission" date="2020-08" db="EMBL/GenBank/DDBJ databases">
        <authorList>
            <person name="Chen M."/>
            <person name="Teng W."/>
            <person name="Zhao L."/>
            <person name="Hu C."/>
            <person name="Zhou Y."/>
            <person name="Han B."/>
            <person name="Song L."/>
            <person name="Shu W."/>
        </authorList>
    </citation>
    <scope>NUCLEOTIDE SEQUENCE</scope>
    <source>
        <strain evidence="1">FACHB-1277</strain>
    </source>
</reference>
<protein>
    <submittedName>
        <fullName evidence="1">Uncharacterized protein</fullName>
    </submittedName>
</protein>
<sequence>MSDQLPEEQLFRLGGKTADFVIVPSQIRYHHIKIEDFDKPVAAIAYNGYTYSIFRTSSDWAEVVKLCGRLSSAYVITVTAKGWAIWVFEY</sequence>
<dbReference type="AlphaFoldDB" id="A0A926UV92"/>
<gene>
    <name evidence="1" type="ORF">H6F44_17085</name>
</gene>
<reference evidence="1" key="1">
    <citation type="journal article" date="2015" name="ISME J.">
        <title>Draft Genome Sequence of Streptomyces incarnatus NRRL8089, which Produces the Nucleoside Antibiotic Sinefungin.</title>
        <authorList>
            <person name="Oshima K."/>
            <person name="Hattori M."/>
            <person name="Shimizu H."/>
            <person name="Fukuda K."/>
            <person name="Nemoto M."/>
            <person name="Inagaki K."/>
            <person name="Tamura T."/>
        </authorList>
    </citation>
    <scope>NUCLEOTIDE SEQUENCE</scope>
    <source>
        <strain evidence="1">FACHB-1277</strain>
    </source>
</reference>
<proteinExistence type="predicted"/>
<name>A0A926UV92_9CYAN</name>
<comment type="caution">
    <text evidence="1">The sequence shown here is derived from an EMBL/GenBank/DDBJ whole genome shotgun (WGS) entry which is preliminary data.</text>
</comment>
<organism evidence="1 2">
    <name type="scientific">Pseudanabaena cinerea FACHB-1277</name>
    <dbReference type="NCBI Taxonomy" id="2949581"/>
    <lineage>
        <taxon>Bacteria</taxon>
        <taxon>Bacillati</taxon>
        <taxon>Cyanobacteriota</taxon>
        <taxon>Cyanophyceae</taxon>
        <taxon>Pseudanabaenales</taxon>
        <taxon>Pseudanabaenaceae</taxon>
        <taxon>Pseudanabaena</taxon>
        <taxon>Pseudanabaena cinerea</taxon>
    </lineage>
</organism>
<evidence type="ECO:0000313" key="2">
    <source>
        <dbReference type="Proteomes" id="UP000631421"/>
    </source>
</evidence>
<evidence type="ECO:0000313" key="1">
    <source>
        <dbReference type="EMBL" id="MBD2151824.1"/>
    </source>
</evidence>
<keyword evidence="2" id="KW-1185">Reference proteome</keyword>
<dbReference type="Proteomes" id="UP000631421">
    <property type="component" value="Unassembled WGS sequence"/>
</dbReference>
<dbReference type="EMBL" id="JACJPY010000068">
    <property type="protein sequence ID" value="MBD2151824.1"/>
    <property type="molecule type" value="Genomic_DNA"/>
</dbReference>